<dbReference type="Proteomes" id="UP000078503">
    <property type="component" value="Unassembled WGS sequence"/>
</dbReference>
<comment type="cofactor">
    <cofactor evidence="1">
        <name>Zn(2+)</name>
        <dbReference type="ChEBI" id="CHEBI:29105"/>
    </cofactor>
</comment>
<proteinExistence type="predicted"/>
<evidence type="ECO:0000313" key="11">
    <source>
        <dbReference type="Proteomes" id="UP000078503"/>
    </source>
</evidence>
<dbReference type="AlphaFoldDB" id="A0A178KMS0"/>
<dbReference type="Gene3D" id="3.10.450.350">
    <property type="match status" value="2"/>
</dbReference>
<dbReference type="PANTHER" id="PTHR21666">
    <property type="entry name" value="PEPTIDASE-RELATED"/>
    <property type="match status" value="1"/>
</dbReference>
<dbReference type="EMBL" id="LVHF01000012">
    <property type="protein sequence ID" value="OAN18490.1"/>
    <property type="molecule type" value="Genomic_DNA"/>
</dbReference>
<comment type="pathway">
    <text evidence="8">Cell wall degradation; peptidoglycan degradation.</text>
</comment>
<dbReference type="Pfam" id="PF19425">
    <property type="entry name" value="Csd3_N2"/>
    <property type="match status" value="1"/>
</dbReference>
<dbReference type="FunFam" id="2.70.70.10:FF:000002">
    <property type="entry name" value="Murein DD-endopeptidase MepM"/>
    <property type="match status" value="1"/>
</dbReference>
<evidence type="ECO:0000256" key="4">
    <source>
        <dbReference type="ARBA" id="ARBA00022723"/>
    </source>
</evidence>
<keyword evidence="4" id="KW-0479">Metal-binding</keyword>
<evidence type="ECO:0000313" key="10">
    <source>
        <dbReference type="EMBL" id="OAN18490.1"/>
    </source>
</evidence>
<accession>A0A178KMS0</accession>
<dbReference type="InterPro" id="IPR050570">
    <property type="entry name" value="Cell_wall_metabolism_enzyme"/>
</dbReference>
<evidence type="ECO:0000259" key="9">
    <source>
        <dbReference type="PROSITE" id="PS51782"/>
    </source>
</evidence>
<dbReference type="InterPro" id="IPR013731">
    <property type="entry name" value="OapA_N"/>
</dbReference>
<evidence type="ECO:0000256" key="7">
    <source>
        <dbReference type="ARBA" id="ARBA00023049"/>
    </source>
</evidence>
<dbReference type="GO" id="GO:0030313">
    <property type="term" value="C:cell envelope"/>
    <property type="evidence" value="ECO:0007669"/>
    <property type="project" value="UniProtKB-SubCell"/>
</dbReference>
<dbReference type="InterPro" id="IPR045834">
    <property type="entry name" value="Csd3_N2"/>
</dbReference>
<evidence type="ECO:0000256" key="5">
    <source>
        <dbReference type="ARBA" id="ARBA00022801"/>
    </source>
</evidence>
<dbReference type="CDD" id="cd00118">
    <property type="entry name" value="LysM"/>
    <property type="match status" value="1"/>
</dbReference>
<dbReference type="Pfam" id="PF08525">
    <property type="entry name" value="OapA_N"/>
    <property type="match status" value="1"/>
</dbReference>
<evidence type="ECO:0000256" key="1">
    <source>
        <dbReference type="ARBA" id="ARBA00001947"/>
    </source>
</evidence>
<dbReference type="STRING" id="858640.A3K86_06275"/>
<evidence type="ECO:0000256" key="8">
    <source>
        <dbReference type="ARBA" id="ARBA00060568"/>
    </source>
</evidence>
<evidence type="ECO:0000256" key="2">
    <source>
        <dbReference type="ARBA" id="ARBA00004196"/>
    </source>
</evidence>
<dbReference type="CDD" id="cd12797">
    <property type="entry name" value="M23_peptidase"/>
    <property type="match status" value="1"/>
</dbReference>
<dbReference type="GO" id="GO:0042834">
    <property type="term" value="F:peptidoglycan binding"/>
    <property type="evidence" value="ECO:0007669"/>
    <property type="project" value="InterPro"/>
</dbReference>
<dbReference type="GO" id="GO:0046872">
    <property type="term" value="F:metal ion binding"/>
    <property type="evidence" value="ECO:0007669"/>
    <property type="project" value="UniProtKB-KW"/>
</dbReference>
<gene>
    <name evidence="10" type="ORF">A3K86_06275</name>
</gene>
<keyword evidence="7" id="KW-0482">Metalloprotease</keyword>
<keyword evidence="3" id="KW-0645">Protease</keyword>
<dbReference type="Pfam" id="PF01551">
    <property type="entry name" value="Peptidase_M23"/>
    <property type="match status" value="1"/>
</dbReference>
<feature type="domain" description="LysM" evidence="9">
    <location>
        <begin position="100"/>
        <end position="145"/>
    </location>
</feature>
<dbReference type="Gene3D" id="2.70.70.10">
    <property type="entry name" value="Glucose Permease (Domain IIA)"/>
    <property type="match status" value="1"/>
</dbReference>
<dbReference type="PANTHER" id="PTHR21666:SF292">
    <property type="entry name" value="MUREIN DD-ENDOPEPTIDASE MEPM"/>
    <property type="match status" value="1"/>
</dbReference>
<dbReference type="GO" id="GO:0006508">
    <property type="term" value="P:proteolysis"/>
    <property type="evidence" value="ECO:0007669"/>
    <property type="project" value="UniProtKB-KW"/>
</dbReference>
<keyword evidence="11" id="KW-1185">Reference proteome</keyword>
<evidence type="ECO:0000256" key="6">
    <source>
        <dbReference type="ARBA" id="ARBA00022833"/>
    </source>
</evidence>
<sequence>MKIHKVVAATLKQLPRQHRIALASTSLLVCAAFLWQPSSTVSLGSYSQDQRVDVTLTTDLEKLSDMNSEPIGAVVDPKDPEFIVPKDELDQQLEEVDVAHTHKVASGETLGSIFSQYALPISTMYTLIDVNKSIQNLRVGQTLEWSVDDEGQIQSFAIKRSAKTTDTFTLTANGYSYEKVEESGVIQPVFLTGRISGSFYNSALAAGLTANQIQTLAQKLQWRFDFGREARKGDRFAVSVEREFIDGRAVNKGDVKAIYYLSGNREVFAMRYDDNFYDADGKSLDRALRRIPLSKRYRISSPFNPTRKHPITGRISPHNGTDFATPRGTSVLAAGDGVVVKSSKHPLAGNYIVIKHGREYMTRYLHLDKRLVKVGEKVTMGERIALSGNTGRSTGPHLHYELIKKNRPVNAMKVPLPQASPVPSKERKTYLRQANEERQKLLEVMPG</sequence>
<dbReference type="OrthoDB" id="9805070at2"/>
<evidence type="ECO:0000256" key="3">
    <source>
        <dbReference type="ARBA" id="ARBA00022670"/>
    </source>
</evidence>
<dbReference type="RefSeq" id="WP_068329235.1">
    <property type="nucleotide sequence ID" value="NZ_LVHF01000012.1"/>
</dbReference>
<protein>
    <submittedName>
        <fullName evidence="10">Peptigoglycan-binding protein LysM</fullName>
    </submittedName>
</protein>
<comment type="caution">
    <text evidence="10">The sequence shown here is derived from an EMBL/GenBank/DDBJ whole genome shotgun (WGS) entry which is preliminary data.</text>
</comment>
<dbReference type="SUPFAM" id="SSF51261">
    <property type="entry name" value="Duplicated hybrid motif"/>
    <property type="match status" value="1"/>
</dbReference>
<name>A0A178KMS0_9GAMM</name>
<dbReference type="Pfam" id="PF04225">
    <property type="entry name" value="LysM_OapA"/>
    <property type="match status" value="1"/>
</dbReference>
<dbReference type="SMART" id="SM00257">
    <property type="entry name" value="LysM"/>
    <property type="match status" value="1"/>
</dbReference>
<dbReference type="PROSITE" id="PS51782">
    <property type="entry name" value="LYSM"/>
    <property type="match status" value="1"/>
</dbReference>
<dbReference type="InterPro" id="IPR018392">
    <property type="entry name" value="LysM"/>
</dbReference>
<dbReference type="InterPro" id="IPR007340">
    <property type="entry name" value="LysM_Opacity-associatedA"/>
</dbReference>
<dbReference type="InterPro" id="IPR011055">
    <property type="entry name" value="Dup_hybrid_motif"/>
</dbReference>
<reference evidence="10 11" key="1">
    <citation type="submission" date="2016-03" db="EMBL/GenBank/DDBJ databases">
        <title>Photobacterium proteolyticum sp. nov. a protease producing bacterium isolated from ocean sediments of Laizhou Bay.</title>
        <authorList>
            <person name="Li Y."/>
        </authorList>
    </citation>
    <scope>NUCLEOTIDE SEQUENCE [LARGE SCALE GENOMIC DNA]</scope>
    <source>
        <strain evidence="10 11">R-40508</strain>
    </source>
</reference>
<dbReference type="GO" id="GO:0004222">
    <property type="term" value="F:metalloendopeptidase activity"/>
    <property type="evidence" value="ECO:0007669"/>
    <property type="project" value="TreeGrafter"/>
</dbReference>
<organism evidence="10 11">
    <name type="scientific">Photobacterium jeanii</name>
    <dbReference type="NCBI Taxonomy" id="858640"/>
    <lineage>
        <taxon>Bacteria</taxon>
        <taxon>Pseudomonadati</taxon>
        <taxon>Pseudomonadota</taxon>
        <taxon>Gammaproteobacteria</taxon>
        <taxon>Vibrionales</taxon>
        <taxon>Vibrionaceae</taxon>
        <taxon>Photobacterium</taxon>
    </lineage>
</organism>
<keyword evidence="6" id="KW-0862">Zinc</keyword>
<comment type="subcellular location">
    <subcellularLocation>
        <location evidence="2">Cell envelope</location>
    </subcellularLocation>
</comment>
<keyword evidence="5" id="KW-0378">Hydrolase</keyword>
<dbReference type="NCBIfam" id="NF008652">
    <property type="entry name" value="PRK11649.1"/>
    <property type="match status" value="1"/>
</dbReference>
<dbReference type="InterPro" id="IPR016047">
    <property type="entry name" value="M23ase_b-sheet_dom"/>
</dbReference>